<dbReference type="Proteomes" id="UP001597201">
    <property type="component" value="Unassembled WGS sequence"/>
</dbReference>
<organism evidence="2 3">
    <name type="scientific">Namhaeicola litoreus</name>
    <dbReference type="NCBI Taxonomy" id="1052145"/>
    <lineage>
        <taxon>Bacteria</taxon>
        <taxon>Pseudomonadati</taxon>
        <taxon>Bacteroidota</taxon>
        <taxon>Flavobacteriia</taxon>
        <taxon>Flavobacteriales</taxon>
        <taxon>Flavobacteriaceae</taxon>
        <taxon>Namhaeicola</taxon>
    </lineage>
</organism>
<accession>A0ABW3Y770</accession>
<keyword evidence="3" id="KW-1185">Reference proteome</keyword>
<evidence type="ECO:0000313" key="2">
    <source>
        <dbReference type="EMBL" id="MFD1316891.1"/>
    </source>
</evidence>
<dbReference type="EMBL" id="JBHTMY010000004">
    <property type="protein sequence ID" value="MFD1316891.1"/>
    <property type="molecule type" value="Genomic_DNA"/>
</dbReference>
<evidence type="ECO:0000259" key="1">
    <source>
        <dbReference type="Pfam" id="PF13480"/>
    </source>
</evidence>
<dbReference type="Gene3D" id="3.40.630.30">
    <property type="match status" value="1"/>
</dbReference>
<dbReference type="EC" id="2.3.1.-" evidence="2"/>
<dbReference type="InterPro" id="IPR016181">
    <property type="entry name" value="Acyl_CoA_acyltransferase"/>
</dbReference>
<sequence>MKIFLSESLVQYSSYTFNYALYCLKEKDKEIPDIYNLGFLPYSNDLKLEKELFYMARSLRVNMSDFKETSENRRVLKKIEELNPSFQVIPINEFDTEQASFKTFCFEFAKERFTEPISIERIEYILKWKSLSHVFEFSLNNKKVGFVLCILYGGTLHYWFSFFDLNYPAYSLGKYMMFSVIKWAFEQKMEAVYLGTCYGEKALYKARDFKGLEFFDGNVWNNDMKLLKEKCKNDASVELDHFKRDKNYFLDV</sequence>
<keyword evidence="2" id="KW-0808">Transferase</keyword>
<dbReference type="SUPFAM" id="SSF55729">
    <property type="entry name" value="Acyl-CoA N-acyltransferases (Nat)"/>
    <property type="match status" value="1"/>
</dbReference>
<dbReference type="Pfam" id="PF13480">
    <property type="entry name" value="Acetyltransf_6"/>
    <property type="match status" value="1"/>
</dbReference>
<dbReference type="RefSeq" id="WP_377180377.1">
    <property type="nucleotide sequence ID" value="NZ_JBHTMY010000004.1"/>
</dbReference>
<reference evidence="3" key="1">
    <citation type="journal article" date="2019" name="Int. J. Syst. Evol. Microbiol.">
        <title>The Global Catalogue of Microorganisms (GCM) 10K type strain sequencing project: providing services to taxonomists for standard genome sequencing and annotation.</title>
        <authorList>
            <consortium name="The Broad Institute Genomics Platform"/>
            <consortium name="The Broad Institute Genome Sequencing Center for Infectious Disease"/>
            <person name="Wu L."/>
            <person name="Ma J."/>
        </authorList>
    </citation>
    <scope>NUCLEOTIDE SEQUENCE [LARGE SCALE GENOMIC DNA]</scope>
    <source>
        <strain evidence="3">CCUG 61485</strain>
    </source>
</reference>
<keyword evidence="2" id="KW-0012">Acyltransferase</keyword>
<dbReference type="GO" id="GO:0016746">
    <property type="term" value="F:acyltransferase activity"/>
    <property type="evidence" value="ECO:0007669"/>
    <property type="project" value="UniProtKB-KW"/>
</dbReference>
<dbReference type="InterPro" id="IPR038740">
    <property type="entry name" value="BioF2-like_GNAT_dom"/>
</dbReference>
<proteinExistence type="predicted"/>
<protein>
    <submittedName>
        <fullName evidence="2">GNAT family N-acetyltransferase</fullName>
        <ecNumber evidence="2">2.3.1.-</ecNumber>
    </submittedName>
</protein>
<comment type="caution">
    <text evidence="2">The sequence shown here is derived from an EMBL/GenBank/DDBJ whole genome shotgun (WGS) entry which is preliminary data.</text>
</comment>
<name>A0ABW3Y770_9FLAO</name>
<evidence type="ECO:0000313" key="3">
    <source>
        <dbReference type="Proteomes" id="UP001597201"/>
    </source>
</evidence>
<gene>
    <name evidence="2" type="ORF">ACFQ39_14790</name>
</gene>
<feature type="domain" description="BioF2-like acetyltransferase" evidence="1">
    <location>
        <begin position="132"/>
        <end position="196"/>
    </location>
</feature>